<feature type="transmembrane region" description="Helical" evidence="2">
    <location>
        <begin position="131"/>
        <end position="150"/>
    </location>
</feature>
<proteinExistence type="predicted"/>
<sequence length="189" mass="19998">MSRPRALAIALAPQLLALLVLAQPWFKVSMQVDGSTVELGSFDGATTFAATSPIALLSLAALSVVAISAAKTRIAALIILISSNFLALILIAPMILQKQISALDSELDRLTGIANTHGLSNVTVTSSGFEYLWIASVSVTIVLGVWLLRVSKGWSNEDKSAVGTPRAGSRRVSKAKPESSIDLWDNQRG</sequence>
<feature type="transmembrane region" description="Helical" evidence="2">
    <location>
        <begin position="46"/>
        <end position="67"/>
    </location>
</feature>
<evidence type="ECO:0000313" key="3">
    <source>
        <dbReference type="EMBL" id="CAB4683165.1"/>
    </source>
</evidence>
<name>A0A6J6NEL6_9ZZZZ</name>
<keyword evidence="2" id="KW-0472">Membrane</keyword>
<organism evidence="3">
    <name type="scientific">freshwater metagenome</name>
    <dbReference type="NCBI Taxonomy" id="449393"/>
    <lineage>
        <taxon>unclassified sequences</taxon>
        <taxon>metagenomes</taxon>
        <taxon>ecological metagenomes</taxon>
    </lineage>
</organism>
<dbReference type="Pfam" id="PF09534">
    <property type="entry name" value="Trp_oprn_chp"/>
    <property type="match status" value="1"/>
</dbReference>
<keyword evidence="2" id="KW-1133">Transmembrane helix</keyword>
<evidence type="ECO:0000256" key="1">
    <source>
        <dbReference type="SAM" id="MobiDB-lite"/>
    </source>
</evidence>
<accession>A0A6J6NEL6</accession>
<keyword evidence="2" id="KW-0812">Transmembrane</keyword>
<dbReference type="EMBL" id="CAEZXK010000007">
    <property type="protein sequence ID" value="CAB4683165.1"/>
    <property type="molecule type" value="Genomic_DNA"/>
</dbReference>
<feature type="region of interest" description="Disordered" evidence="1">
    <location>
        <begin position="157"/>
        <end position="189"/>
    </location>
</feature>
<dbReference type="AlphaFoldDB" id="A0A6J6NEL6"/>
<reference evidence="3" key="1">
    <citation type="submission" date="2020-05" db="EMBL/GenBank/DDBJ databases">
        <authorList>
            <person name="Chiriac C."/>
            <person name="Salcher M."/>
            <person name="Ghai R."/>
            <person name="Kavagutti S V."/>
        </authorList>
    </citation>
    <scope>NUCLEOTIDE SEQUENCE</scope>
</reference>
<feature type="transmembrane region" description="Helical" evidence="2">
    <location>
        <begin position="74"/>
        <end position="96"/>
    </location>
</feature>
<evidence type="ECO:0000256" key="2">
    <source>
        <dbReference type="SAM" id="Phobius"/>
    </source>
</evidence>
<feature type="compositionally biased region" description="Basic and acidic residues" evidence="1">
    <location>
        <begin position="175"/>
        <end position="189"/>
    </location>
</feature>
<gene>
    <name evidence="3" type="ORF">UFOPK2370_00451</name>
</gene>
<dbReference type="InterPro" id="IPR019051">
    <property type="entry name" value="Trp_biosyn_TM_oprn/chp"/>
</dbReference>
<protein>
    <submittedName>
        <fullName evidence="3">Unannotated protein</fullName>
    </submittedName>
</protein>